<organism evidence="1 2">
    <name type="scientific">Erythrobacter ani</name>
    <dbReference type="NCBI Taxonomy" id="2827235"/>
    <lineage>
        <taxon>Bacteria</taxon>
        <taxon>Pseudomonadati</taxon>
        <taxon>Pseudomonadota</taxon>
        <taxon>Alphaproteobacteria</taxon>
        <taxon>Sphingomonadales</taxon>
        <taxon>Erythrobacteraceae</taxon>
        <taxon>Erythrobacter/Porphyrobacter group</taxon>
        <taxon>Erythrobacter</taxon>
    </lineage>
</organism>
<name>A0ABS6SSA8_9SPHN</name>
<evidence type="ECO:0008006" key="3">
    <source>
        <dbReference type="Google" id="ProtNLM"/>
    </source>
</evidence>
<proteinExistence type="predicted"/>
<evidence type="ECO:0000313" key="2">
    <source>
        <dbReference type="Proteomes" id="UP000699975"/>
    </source>
</evidence>
<protein>
    <recommendedName>
        <fullName evidence="3">ABM domain-containing protein</fullName>
    </recommendedName>
</protein>
<reference evidence="1 2" key="1">
    <citation type="submission" date="2021-04" db="EMBL/GenBank/DDBJ databases">
        <authorList>
            <person name="Pira H."/>
            <person name="Risdian C."/>
            <person name="Wink J."/>
        </authorList>
    </citation>
    <scope>NUCLEOTIDE SEQUENCE [LARGE SCALE GENOMIC DNA]</scope>
    <source>
        <strain evidence="1 2">WH131</strain>
    </source>
</reference>
<dbReference type="Proteomes" id="UP000699975">
    <property type="component" value="Unassembled WGS sequence"/>
</dbReference>
<sequence>MVRRTRSKAKTIEACFPIRVRVTFGPRTLPGTLEAIERWAVETLGRGRVATLASSTTDTAERTLYFRSLTEAAQCFAYFDELQLQDYVSQTTLENEPADRGVFSDLRKSI</sequence>
<dbReference type="RefSeq" id="WP_218318086.1">
    <property type="nucleotide sequence ID" value="NZ_JAGSPB010000004.1"/>
</dbReference>
<keyword evidence="2" id="KW-1185">Reference proteome</keyword>
<dbReference type="EMBL" id="JAGSPB010000004">
    <property type="protein sequence ID" value="MBV7267549.1"/>
    <property type="molecule type" value="Genomic_DNA"/>
</dbReference>
<comment type="caution">
    <text evidence="1">The sequence shown here is derived from an EMBL/GenBank/DDBJ whole genome shotgun (WGS) entry which is preliminary data.</text>
</comment>
<gene>
    <name evidence="1" type="ORF">KCG45_15285</name>
</gene>
<accession>A0ABS6SSA8</accession>
<evidence type="ECO:0000313" key="1">
    <source>
        <dbReference type="EMBL" id="MBV7267549.1"/>
    </source>
</evidence>